<dbReference type="AlphaFoldDB" id="A0AAD7W6J5"/>
<protein>
    <submittedName>
        <fullName evidence="1">Uncharacterized protein</fullName>
    </submittedName>
</protein>
<dbReference type="Proteomes" id="UP001221898">
    <property type="component" value="Unassembled WGS sequence"/>
</dbReference>
<evidence type="ECO:0000313" key="1">
    <source>
        <dbReference type="EMBL" id="KAJ8385245.1"/>
    </source>
</evidence>
<dbReference type="EMBL" id="JAINUG010000255">
    <property type="protein sequence ID" value="KAJ8385245.1"/>
    <property type="molecule type" value="Genomic_DNA"/>
</dbReference>
<accession>A0AAD7W6J5</accession>
<name>A0AAD7W6J5_9TELE</name>
<gene>
    <name evidence="1" type="ORF">AAFF_G00191220</name>
</gene>
<keyword evidence="2" id="KW-1185">Reference proteome</keyword>
<sequence length="72" mass="8282">MIRAFKQVKDRRRSARSAEECYSAAAHSPTSAAAHKLNVETVNQRPVRNTFHFRLALERFAEDKSKLHNNCI</sequence>
<organism evidence="1 2">
    <name type="scientific">Aldrovandia affinis</name>
    <dbReference type="NCBI Taxonomy" id="143900"/>
    <lineage>
        <taxon>Eukaryota</taxon>
        <taxon>Metazoa</taxon>
        <taxon>Chordata</taxon>
        <taxon>Craniata</taxon>
        <taxon>Vertebrata</taxon>
        <taxon>Euteleostomi</taxon>
        <taxon>Actinopterygii</taxon>
        <taxon>Neopterygii</taxon>
        <taxon>Teleostei</taxon>
        <taxon>Notacanthiformes</taxon>
        <taxon>Halosauridae</taxon>
        <taxon>Aldrovandia</taxon>
    </lineage>
</organism>
<reference evidence="1" key="1">
    <citation type="journal article" date="2023" name="Science">
        <title>Genome structures resolve the early diversification of teleost fishes.</title>
        <authorList>
            <person name="Parey E."/>
            <person name="Louis A."/>
            <person name="Montfort J."/>
            <person name="Bouchez O."/>
            <person name="Roques C."/>
            <person name="Iampietro C."/>
            <person name="Lluch J."/>
            <person name="Castinel A."/>
            <person name="Donnadieu C."/>
            <person name="Desvignes T."/>
            <person name="Floi Bucao C."/>
            <person name="Jouanno E."/>
            <person name="Wen M."/>
            <person name="Mejri S."/>
            <person name="Dirks R."/>
            <person name="Jansen H."/>
            <person name="Henkel C."/>
            <person name="Chen W.J."/>
            <person name="Zahm M."/>
            <person name="Cabau C."/>
            <person name="Klopp C."/>
            <person name="Thompson A.W."/>
            <person name="Robinson-Rechavi M."/>
            <person name="Braasch I."/>
            <person name="Lecointre G."/>
            <person name="Bobe J."/>
            <person name="Postlethwait J.H."/>
            <person name="Berthelot C."/>
            <person name="Roest Crollius H."/>
            <person name="Guiguen Y."/>
        </authorList>
    </citation>
    <scope>NUCLEOTIDE SEQUENCE</scope>
    <source>
        <strain evidence="1">NC1722</strain>
    </source>
</reference>
<comment type="caution">
    <text evidence="1">The sequence shown here is derived from an EMBL/GenBank/DDBJ whole genome shotgun (WGS) entry which is preliminary data.</text>
</comment>
<evidence type="ECO:0000313" key="2">
    <source>
        <dbReference type="Proteomes" id="UP001221898"/>
    </source>
</evidence>
<proteinExistence type="predicted"/>